<dbReference type="Proteomes" id="UP001174136">
    <property type="component" value="Unassembled WGS sequence"/>
</dbReference>
<dbReference type="GO" id="GO:0003677">
    <property type="term" value="F:DNA binding"/>
    <property type="evidence" value="ECO:0007669"/>
    <property type="project" value="InterPro"/>
</dbReference>
<dbReference type="InterPro" id="IPR018379">
    <property type="entry name" value="BEN_domain"/>
</dbReference>
<feature type="compositionally biased region" description="Low complexity" evidence="1">
    <location>
        <begin position="35"/>
        <end position="59"/>
    </location>
</feature>
<keyword evidence="4" id="KW-1185">Reference proteome</keyword>
<evidence type="ECO:0000259" key="2">
    <source>
        <dbReference type="PROSITE" id="PS51457"/>
    </source>
</evidence>
<reference evidence="3" key="1">
    <citation type="journal article" date="2023" name="Front. Mar. Sci.">
        <title>A new Merluccius polli reference genome to investigate the effects of global change in West African waters.</title>
        <authorList>
            <person name="Mateo J.L."/>
            <person name="Blanco-Fernandez C."/>
            <person name="Garcia-Vazquez E."/>
            <person name="Machado-Schiaffino G."/>
        </authorList>
    </citation>
    <scope>NUCLEOTIDE SEQUENCE</scope>
    <source>
        <strain evidence="3">C29</strain>
        <tissue evidence="3">Fin</tissue>
    </source>
</reference>
<dbReference type="EMBL" id="JAOPHQ010004118">
    <property type="protein sequence ID" value="KAK0140434.1"/>
    <property type="molecule type" value="Genomic_DNA"/>
</dbReference>
<comment type="caution">
    <text evidence="3">The sequence shown here is derived from an EMBL/GenBank/DDBJ whole genome shotgun (WGS) entry which is preliminary data.</text>
</comment>
<accession>A0AA47MI22</accession>
<dbReference type="Gene3D" id="1.10.10.2590">
    <property type="entry name" value="BEN domain"/>
    <property type="match status" value="1"/>
</dbReference>
<protein>
    <recommendedName>
        <fullName evidence="2">BEN domain-containing protein</fullName>
    </recommendedName>
</protein>
<feature type="region of interest" description="Disordered" evidence="1">
    <location>
        <begin position="1"/>
        <end position="68"/>
    </location>
</feature>
<gene>
    <name evidence="3" type="ORF">N1851_022592</name>
</gene>
<dbReference type="SMART" id="SM01025">
    <property type="entry name" value="BEN"/>
    <property type="match status" value="1"/>
</dbReference>
<feature type="domain" description="BEN" evidence="2">
    <location>
        <begin position="73"/>
        <end position="167"/>
    </location>
</feature>
<dbReference type="AlphaFoldDB" id="A0AA47MI22"/>
<dbReference type="PROSITE" id="PS51457">
    <property type="entry name" value="BEN"/>
    <property type="match status" value="1"/>
</dbReference>
<name>A0AA47MI22_MERPO</name>
<evidence type="ECO:0000256" key="1">
    <source>
        <dbReference type="SAM" id="MobiDB-lite"/>
    </source>
</evidence>
<sequence length="189" mass="20113">MKNVIDMAEPPKRSSSELTTPRLPPESSPQSRPGSSADSLLSLPRSSPSSSTSGSSIPSTKDSQSSKVEIHPGTGVMVEKLAWAYAVNANSATVFVRHLLTAVFPVEILLVSNLRGGKRGRGDARLPLDKSKLDAIYSATLERWPGTQPSSIGSTINAKITELRAKSELLTKLSQHLLVPGICGLELLT</sequence>
<proteinExistence type="predicted"/>
<organism evidence="3 4">
    <name type="scientific">Merluccius polli</name>
    <name type="common">Benguela hake</name>
    <name type="synonym">Merluccius cadenati</name>
    <dbReference type="NCBI Taxonomy" id="89951"/>
    <lineage>
        <taxon>Eukaryota</taxon>
        <taxon>Metazoa</taxon>
        <taxon>Chordata</taxon>
        <taxon>Craniata</taxon>
        <taxon>Vertebrata</taxon>
        <taxon>Euteleostomi</taxon>
        <taxon>Actinopterygii</taxon>
        <taxon>Neopterygii</taxon>
        <taxon>Teleostei</taxon>
        <taxon>Neoteleostei</taxon>
        <taxon>Acanthomorphata</taxon>
        <taxon>Zeiogadaria</taxon>
        <taxon>Gadariae</taxon>
        <taxon>Gadiformes</taxon>
        <taxon>Gadoidei</taxon>
        <taxon>Merlucciidae</taxon>
        <taxon>Merluccius</taxon>
    </lineage>
</organism>
<evidence type="ECO:0000313" key="3">
    <source>
        <dbReference type="EMBL" id="KAK0140434.1"/>
    </source>
</evidence>
<evidence type="ECO:0000313" key="4">
    <source>
        <dbReference type="Proteomes" id="UP001174136"/>
    </source>
</evidence>